<keyword evidence="6" id="KW-0808">Transferase</keyword>
<dbReference type="EC" id="2.7.13.3" evidence="3"/>
<keyword evidence="12" id="KW-1133">Transmembrane helix</keyword>
<keyword evidence="7" id="KW-0547">Nucleotide-binding</keyword>
<dbReference type="GO" id="GO:0000155">
    <property type="term" value="F:phosphorelay sensor kinase activity"/>
    <property type="evidence" value="ECO:0007669"/>
    <property type="project" value="TreeGrafter"/>
</dbReference>
<evidence type="ECO:0000256" key="2">
    <source>
        <dbReference type="ARBA" id="ARBA00004651"/>
    </source>
</evidence>
<evidence type="ECO:0000256" key="1">
    <source>
        <dbReference type="ARBA" id="ARBA00000085"/>
    </source>
</evidence>
<protein>
    <recommendedName>
        <fullName evidence="3">histidine kinase</fullName>
        <ecNumber evidence="3">2.7.13.3</ecNumber>
    </recommendedName>
</protein>
<organism evidence="14 15">
    <name type="scientific">OM182 bacterium MED-G24</name>
    <dbReference type="NCBI Taxonomy" id="1986255"/>
    <lineage>
        <taxon>Bacteria</taxon>
        <taxon>Pseudomonadati</taxon>
        <taxon>Pseudomonadota</taxon>
        <taxon>Gammaproteobacteria</taxon>
        <taxon>OMG group</taxon>
        <taxon>OM182 clade</taxon>
    </lineage>
</organism>
<keyword evidence="8" id="KW-0418">Kinase</keyword>
<dbReference type="AlphaFoldDB" id="A0A2A5WSY0"/>
<evidence type="ECO:0000259" key="13">
    <source>
        <dbReference type="PROSITE" id="PS50885"/>
    </source>
</evidence>
<dbReference type="CDD" id="cd06225">
    <property type="entry name" value="HAMP"/>
    <property type="match status" value="1"/>
</dbReference>
<evidence type="ECO:0000313" key="14">
    <source>
        <dbReference type="EMBL" id="PDH39226.1"/>
    </source>
</evidence>
<keyword evidence="5" id="KW-0597">Phosphoprotein</keyword>
<dbReference type="InterPro" id="IPR050398">
    <property type="entry name" value="HssS/ArlS-like"/>
</dbReference>
<evidence type="ECO:0000256" key="5">
    <source>
        <dbReference type="ARBA" id="ARBA00022553"/>
    </source>
</evidence>
<dbReference type="Pfam" id="PF00672">
    <property type="entry name" value="HAMP"/>
    <property type="match status" value="1"/>
</dbReference>
<evidence type="ECO:0000313" key="15">
    <source>
        <dbReference type="Proteomes" id="UP000219327"/>
    </source>
</evidence>
<keyword evidence="11 12" id="KW-0472">Membrane</keyword>
<evidence type="ECO:0000256" key="6">
    <source>
        <dbReference type="ARBA" id="ARBA00022679"/>
    </source>
</evidence>
<dbReference type="GO" id="GO:0005524">
    <property type="term" value="F:ATP binding"/>
    <property type="evidence" value="ECO:0007669"/>
    <property type="project" value="UniProtKB-KW"/>
</dbReference>
<evidence type="ECO:0000256" key="11">
    <source>
        <dbReference type="ARBA" id="ARBA00023136"/>
    </source>
</evidence>
<comment type="subcellular location">
    <subcellularLocation>
        <location evidence="2">Cell membrane</location>
        <topology evidence="2">Multi-pass membrane protein</topology>
    </subcellularLocation>
</comment>
<dbReference type="InterPro" id="IPR003660">
    <property type="entry name" value="HAMP_dom"/>
</dbReference>
<dbReference type="Gene3D" id="6.10.340.10">
    <property type="match status" value="1"/>
</dbReference>
<feature type="transmembrane region" description="Helical" evidence="12">
    <location>
        <begin position="37"/>
        <end position="58"/>
    </location>
</feature>
<dbReference type="GO" id="GO:0005886">
    <property type="term" value="C:plasma membrane"/>
    <property type="evidence" value="ECO:0007669"/>
    <property type="project" value="UniProtKB-SubCell"/>
</dbReference>
<keyword evidence="10" id="KW-0902">Two-component regulatory system</keyword>
<feature type="domain" description="HAMP" evidence="13">
    <location>
        <begin position="61"/>
        <end position="113"/>
    </location>
</feature>
<reference evidence="14 15" key="1">
    <citation type="submission" date="2017-08" db="EMBL/GenBank/DDBJ databases">
        <title>Fine stratification of microbial communities through a metagenomic profile of the photic zone.</title>
        <authorList>
            <person name="Haro-Moreno J.M."/>
            <person name="Lopez-Perez M."/>
            <person name="De La Torre J."/>
            <person name="Picazo A."/>
            <person name="Camacho A."/>
            <person name="Rodriguez-Valera F."/>
        </authorList>
    </citation>
    <scope>NUCLEOTIDE SEQUENCE [LARGE SCALE GENOMIC DNA]</scope>
    <source>
        <strain evidence="14">MED-G24</strain>
    </source>
</reference>
<evidence type="ECO:0000256" key="10">
    <source>
        <dbReference type="ARBA" id="ARBA00023012"/>
    </source>
</evidence>
<dbReference type="PANTHER" id="PTHR45528:SF1">
    <property type="entry name" value="SENSOR HISTIDINE KINASE CPXA"/>
    <property type="match status" value="1"/>
</dbReference>
<dbReference type="PROSITE" id="PS50885">
    <property type="entry name" value="HAMP"/>
    <property type="match status" value="1"/>
</dbReference>
<evidence type="ECO:0000256" key="9">
    <source>
        <dbReference type="ARBA" id="ARBA00022840"/>
    </source>
</evidence>
<comment type="catalytic activity">
    <reaction evidence="1">
        <text>ATP + protein L-histidine = ADP + protein N-phospho-L-histidine.</text>
        <dbReference type="EC" id="2.7.13.3"/>
    </reaction>
</comment>
<dbReference type="EMBL" id="NTKD01000027">
    <property type="protein sequence ID" value="PDH39226.1"/>
    <property type="molecule type" value="Genomic_DNA"/>
</dbReference>
<dbReference type="PANTHER" id="PTHR45528">
    <property type="entry name" value="SENSOR HISTIDINE KINASE CPXA"/>
    <property type="match status" value="1"/>
</dbReference>
<dbReference type="Proteomes" id="UP000219327">
    <property type="component" value="Unassembled WGS sequence"/>
</dbReference>
<keyword evidence="4" id="KW-1003">Cell membrane</keyword>
<evidence type="ECO:0000256" key="8">
    <source>
        <dbReference type="ARBA" id="ARBA00022777"/>
    </source>
</evidence>
<accession>A0A2A5WSY0</accession>
<keyword evidence="9" id="KW-0067">ATP-binding</keyword>
<name>A0A2A5WSY0_9GAMM</name>
<dbReference type="SMART" id="SM00304">
    <property type="entry name" value="HAMP"/>
    <property type="match status" value="1"/>
</dbReference>
<comment type="caution">
    <text evidence="14">The sequence shown here is derived from an EMBL/GenBank/DDBJ whole genome shotgun (WGS) entry which is preliminary data.</text>
</comment>
<evidence type="ECO:0000256" key="4">
    <source>
        <dbReference type="ARBA" id="ARBA00022475"/>
    </source>
</evidence>
<gene>
    <name evidence="14" type="ORF">CNE99_05915</name>
</gene>
<evidence type="ECO:0000256" key="7">
    <source>
        <dbReference type="ARBA" id="ARBA00022741"/>
    </source>
</evidence>
<sequence>MLLGNEMSDFPVKDIQREAQLDLSRAKVAAARNYDNILLQTVFLVLAGTMIGLAVGLVTRRSVTSPIEALVQATQRITEGEFSSRVHVNNDVELGQLGTSFNRMTDALVDHIDELSNTQRELQQQAQSLDARLRDLHCPQSVVGTAEQDELSLSERLQALVEEIPKVWADTTEFGVQLVVDQQRFHTNSEGDFLYSSPITVKGQVVGSLAIIHPFDTTTGDWSS</sequence>
<keyword evidence="12" id="KW-0812">Transmembrane</keyword>
<dbReference type="SUPFAM" id="SSF158472">
    <property type="entry name" value="HAMP domain-like"/>
    <property type="match status" value="1"/>
</dbReference>
<evidence type="ECO:0000256" key="12">
    <source>
        <dbReference type="SAM" id="Phobius"/>
    </source>
</evidence>
<evidence type="ECO:0000256" key="3">
    <source>
        <dbReference type="ARBA" id="ARBA00012438"/>
    </source>
</evidence>
<proteinExistence type="predicted"/>